<dbReference type="EMBL" id="JAAGWK010000011">
    <property type="protein sequence ID" value="NEL54223.1"/>
    <property type="molecule type" value="Genomic_DNA"/>
</dbReference>
<evidence type="ECO:0000313" key="1">
    <source>
        <dbReference type="EMBL" id="NEL54223.1"/>
    </source>
</evidence>
<keyword evidence="2" id="KW-1185">Reference proteome</keyword>
<dbReference type="AlphaFoldDB" id="A0A7K3WFF1"/>
<sequence length="106" mass="10691">MSDLKISFEEVHAAQQVVAGAITEMEDLTKQILSQAGLSQAAMQAPAGQVTAETFDGIGGAGRALSEVLTQLQHDLSSIQSQAAEGSDAATSIARSASSAAVASAM</sequence>
<reference evidence="1 2" key="1">
    <citation type="submission" date="2020-02" db="EMBL/GenBank/DDBJ databases">
        <title>The whole genome sequence of CPCC 205119.</title>
        <authorList>
            <person name="Jiang Z."/>
        </authorList>
    </citation>
    <scope>NUCLEOTIDE SEQUENCE [LARGE SCALE GENOMIC DNA]</scope>
    <source>
        <strain evidence="1 2">CPCC 205119</strain>
    </source>
</reference>
<protein>
    <submittedName>
        <fullName evidence="1">Uncharacterized protein</fullName>
    </submittedName>
</protein>
<gene>
    <name evidence="1" type="ORF">G1H19_09445</name>
</gene>
<dbReference type="RefSeq" id="WP_152727703.1">
    <property type="nucleotide sequence ID" value="NZ_JAABOZ010000001.1"/>
</dbReference>
<organism evidence="1 2">
    <name type="scientific">Goekera deserti</name>
    <dbReference type="NCBI Taxonomy" id="2497753"/>
    <lineage>
        <taxon>Bacteria</taxon>
        <taxon>Bacillati</taxon>
        <taxon>Actinomycetota</taxon>
        <taxon>Actinomycetes</taxon>
        <taxon>Geodermatophilales</taxon>
        <taxon>Geodermatophilaceae</taxon>
        <taxon>Goekera</taxon>
    </lineage>
</organism>
<name>A0A7K3WFF1_9ACTN</name>
<comment type="caution">
    <text evidence="1">The sequence shown here is derived from an EMBL/GenBank/DDBJ whole genome shotgun (WGS) entry which is preliminary data.</text>
</comment>
<dbReference type="Proteomes" id="UP000470470">
    <property type="component" value="Unassembled WGS sequence"/>
</dbReference>
<evidence type="ECO:0000313" key="2">
    <source>
        <dbReference type="Proteomes" id="UP000470470"/>
    </source>
</evidence>
<proteinExistence type="predicted"/>
<accession>A0A7K3WFF1</accession>